<protein>
    <recommendedName>
        <fullName evidence="2">Homing endonuclease LAGLIDADG domain-containing protein</fullName>
    </recommendedName>
</protein>
<dbReference type="SUPFAM" id="SSF55608">
    <property type="entry name" value="Homing endonucleases"/>
    <property type="match status" value="2"/>
</dbReference>
<dbReference type="InterPro" id="IPR027434">
    <property type="entry name" value="Homing_endonucl"/>
</dbReference>
<accession>A0A2I6QD21</accession>
<dbReference type="AlphaFoldDB" id="A0A2I6QD21"/>
<evidence type="ECO:0008006" key="2">
    <source>
        <dbReference type="Google" id="ProtNLM"/>
    </source>
</evidence>
<sequence length="411" mass="48704">MLIIFIMGKPIEYYAICWNNLSNEYIISTNLINDINIIIIICIFVSTFVNYSYGSKNDIIWILSASNQRSSYYDNIYSFDINSNYDYHCYSTSDNSNTYFVNGDKFYKIYSYNIDDNINYSGLQIPSTSKKVDYLIPINIRNDFSVGTSETTSIAMDKQIISFFHDNNSFDQWLAGVIDANGKIGINKKNDVYIEIVTFIEDIKILRYIQSKVGGNIKYLINENMVQYRMLNDVGIVDISNRIKNFIRNYERIQQFQLILHKFGIQFDQYSSITINSKWFTGYFDAKGYVISTMDNPIIKDLSIQVVSDNIRDLQPFYQIFGGKIEKIQSSNYFKWFTINKQQNILFYNYYIKNIRQFQTNKAMRLYLIPEFYKVKIQNPHFKNKYVSKSWETFNLKWKEYFNSIIDKYNT</sequence>
<gene>
    <name evidence="1" type="primary">orf411</name>
</gene>
<keyword evidence="1" id="KW-0496">Mitochondrion</keyword>
<reference evidence="1" key="1">
    <citation type="submission" date="2017-04" db="EMBL/GenBank/DDBJ databases">
        <authorList>
            <person name="Afonso C.L."/>
            <person name="Miller P.J."/>
            <person name="Scott M.A."/>
            <person name="Spackman E."/>
            <person name="Goraichik I."/>
            <person name="Dimitrov K.M."/>
            <person name="Suarez D.L."/>
            <person name="Swayne D.E."/>
        </authorList>
    </citation>
    <scope>NUCLEOTIDE SEQUENCE</scope>
</reference>
<geneLocation type="mitochondrion" evidence="1"/>
<name>A0A2I6QD21_9BASI</name>
<dbReference type="Gene3D" id="3.10.28.10">
    <property type="entry name" value="Homing endonucleases"/>
    <property type="match status" value="1"/>
</dbReference>
<proteinExistence type="predicted"/>
<dbReference type="EMBL" id="KY911098">
    <property type="protein sequence ID" value="AUN28275.1"/>
    <property type="molecule type" value="Genomic_DNA"/>
</dbReference>
<dbReference type="PANTHER" id="PTHR37520:SF1">
    <property type="entry name" value="INTRON-ENCODED DNA ENDONUCLEASE AI2A-RELATED"/>
    <property type="match status" value="1"/>
</dbReference>
<organism evidence="1">
    <name type="scientific">Malassezia yamatoensis</name>
    <dbReference type="NCBI Taxonomy" id="253288"/>
    <lineage>
        <taxon>Eukaryota</taxon>
        <taxon>Fungi</taxon>
        <taxon>Dikarya</taxon>
        <taxon>Basidiomycota</taxon>
        <taxon>Ustilaginomycotina</taxon>
        <taxon>Malasseziomycetes</taxon>
        <taxon>Malasseziales</taxon>
        <taxon>Malasseziaceae</taxon>
        <taxon>Malassezia</taxon>
    </lineage>
</organism>
<evidence type="ECO:0000313" key="1">
    <source>
        <dbReference type="EMBL" id="AUN28275.1"/>
    </source>
</evidence>
<dbReference type="PANTHER" id="PTHR37520">
    <property type="entry name" value="INTRON-ENCODED DNA ENDONUCLEASE AI2A-RELATED"/>
    <property type="match status" value="1"/>
</dbReference>